<dbReference type="InterPro" id="IPR042095">
    <property type="entry name" value="SUMF_sf"/>
</dbReference>
<dbReference type="AlphaFoldDB" id="A0A1Q2HR19"/>
<protein>
    <recommendedName>
        <fullName evidence="2">Sulfatase-modifying factor enzyme-like domain-containing protein</fullName>
    </recommendedName>
</protein>
<feature type="domain" description="Sulfatase-modifying factor enzyme-like" evidence="2">
    <location>
        <begin position="10"/>
        <end position="52"/>
    </location>
</feature>
<evidence type="ECO:0000256" key="1">
    <source>
        <dbReference type="SAM" id="MobiDB-lite"/>
    </source>
</evidence>
<sequence length="68" mass="7387">MRFIKGSGINGDGSNRGIRGGSYNNNDNNLRSSNRNNNNPNNENNNIGFRVASKPLTINLPVRIATVS</sequence>
<name>A0A1Q2HR19_9BACT</name>
<evidence type="ECO:0000313" key="4">
    <source>
        <dbReference type="Proteomes" id="UP000188273"/>
    </source>
</evidence>
<dbReference type="Pfam" id="PF03781">
    <property type="entry name" value="FGE-sulfatase"/>
    <property type="match status" value="1"/>
</dbReference>
<organism evidence="3 4">
    <name type="scientific">Sedimentisphaera cyanobacteriorum</name>
    <dbReference type="NCBI Taxonomy" id="1940790"/>
    <lineage>
        <taxon>Bacteria</taxon>
        <taxon>Pseudomonadati</taxon>
        <taxon>Planctomycetota</taxon>
        <taxon>Phycisphaerae</taxon>
        <taxon>Sedimentisphaerales</taxon>
        <taxon>Sedimentisphaeraceae</taxon>
        <taxon>Sedimentisphaera</taxon>
    </lineage>
</organism>
<dbReference type="RefSeq" id="WP_077540518.1">
    <property type="nucleotide sequence ID" value="NZ_CP019633.1"/>
</dbReference>
<reference evidence="4" key="1">
    <citation type="submission" date="2017-02" db="EMBL/GenBank/DDBJ databases">
        <title>Comparative genomics and description of representatives of a novel lineage of planctomycetes thriving in anoxic sediments.</title>
        <authorList>
            <person name="Spring S."/>
            <person name="Bunk B."/>
            <person name="Sproer C."/>
            <person name="Klenk H.-P."/>
        </authorList>
    </citation>
    <scope>NUCLEOTIDE SEQUENCE [LARGE SCALE GENOMIC DNA]</scope>
    <source>
        <strain evidence="4">L21-RPul-D3</strain>
    </source>
</reference>
<dbReference type="Gene3D" id="3.90.1580.10">
    <property type="entry name" value="paralog of FGE (formylglycine-generating enzyme)"/>
    <property type="match status" value="1"/>
</dbReference>
<dbReference type="SUPFAM" id="SSF56436">
    <property type="entry name" value="C-type lectin-like"/>
    <property type="match status" value="1"/>
</dbReference>
<keyword evidence="4" id="KW-1185">Reference proteome</keyword>
<dbReference type="Proteomes" id="UP000188273">
    <property type="component" value="Chromosome"/>
</dbReference>
<feature type="region of interest" description="Disordered" evidence="1">
    <location>
        <begin position="1"/>
        <end position="49"/>
    </location>
</feature>
<feature type="compositionally biased region" description="Low complexity" evidence="1">
    <location>
        <begin position="24"/>
        <end position="46"/>
    </location>
</feature>
<evidence type="ECO:0000259" key="2">
    <source>
        <dbReference type="Pfam" id="PF03781"/>
    </source>
</evidence>
<dbReference type="InterPro" id="IPR005532">
    <property type="entry name" value="SUMF_dom"/>
</dbReference>
<evidence type="ECO:0000313" key="3">
    <source>
        <dbReference type="EMBL" id="AQQ09840.1"/>
    </source>
</evidence>
<accession>A0A1Q2HR19</accession>
<gene>
    <name evidence="3" type="ORF">L21SP3_01659</name>
</gene>
<dbReference type="KEGG" id="pbu:L21SP3_01659"/>
<dbReference type="InterPro" id="IPR016187">
    <property type="entry name" value="CTDL_fold"/>
</dbReference>
<dbReference type="EMBL" id="CP019633">
    <property type="protein sequence ID" value="AQQ09840.1"/>
    <property type="molecule type" value="Genomic_DNA"/>
</dbReference>
<proteinExistence type="predicted"/>